<dbReference type="SUPFAM" id="SSF46785">
    <property type="entry name" value="Winged helix' DNA-binding domain"/>
    <property type="match status" value="1"/>
</dbReference>
<dbReference type="FunFam" id="1.10.10.10:FF:000056">
    <property type="entry name" value="IclR family transcriptional regulator"/>
    <property type="match status" value="1"/>
</dbReference>
<keyword evidence="3" id="KW-0238">DNA-binding</keyword>
<dbReference type="InterPro" id="IPR029016">
    <property type="entry name" value="GAF-like_dom_sf"/>
</dbReference>
<dbReference type="GO" id="GO:0003677">
    <property type="term" value="F:DNA binding"/>
    <property type="evidence" value="ECO:0007669"/>
    <property type="project" value="UniProtKB-KW"/>
</dbReference>
<dbReference type="PANTHER" id="PTHR30136:SF24">
    <property type="entry name" value="HTH-TYPE TRANSCRIPTIONAL REPRESSOR ALLR"/>
    <property type="match status" value="1"/>
</dbReference>
<evidence type="ECO:0000256" key="3">
    <source>
        <dbReference type="ARBA" id="ARBA00023125"/>
    </source>
</evidence>
<dbReference type="GO" id="GO:0003700">
    <property type="term" value="F:DNA-binding transcription factor activity"/>
    <property type="evidence" value="ECO:0007669"/>
    <property type="project" value="TreeGrafter"/>
</dbReference>
<protein>
    <recommendedName>
        <fullName evidence="6">Glycerol operon regulatory protein</fullName>
    </recommendedName>
</protein>
<dbReference type="InterPro" id="IPR050707">
    <property type="entry name" value="HTH_MetabolicPath_Reg"/>
</dbReference>
<accession>A0A1G9EQI3</accession>
<dbReference type="PANTHER" id="PTHR30136">
    <property type="entry name" value="HELIX-TURN-HELIX TRANSCRIPTIONAL REGULATOR, ICLR FAMILY"/>
    <property type="match status" value="1"/>
</dbReference>
<gene>
    <name evidence="7" type="ORF">SAMN05216282_11340</name>
</gene>
<name>A0A1G9EQI3_9MICO</name>
<keyword evidence="1" id="KW-0319">Glycerol metabolism</keyword>
<dbReference type="Pfam" id="PF01614">
    <property type="entry name" value="IclR_C"/>
    <property type="match status" value="1"/>
</dbReference>
<dbReference type="PROSITE" id="PS51078">
    <property type="entry name" value="ICLR_ED"/>
    <property type="match status" value="1"/>
</dbReference>
<dbReference type="InterPro" id="IPR014757">
    <property type="entry name" value="Tscrpt_reg_IclR_C"/>
</dbReference>
<dbReference type="EMBL" id="FNFU01000013">
    <property type="protein sequence ID" value="SDK78442.1"/>
    <property type="molecule type" value="Genomic_DNA"/>
</dbReference>
<evidence type="ECO:0000313" key="8">
    <source>
        <dbReference type="Proteomes" id="UP000198701"/>
    </source>
</evidence>
<dbReference type="SUPFAM" id="SSF55781">
    <property type="entry name" value="GAF domain-like"/>
    <property type="match status" value="1"/>
</dbReference>
<evidence type="ECO:0000256" key="4">
    <source>
        <dbReference type="ARBA" id="ARBA00023163"/>
    </source>
</evidence>
<evidence type="ECO:0000256" key="5">
    <source>
        <dbReference type="ARBA" id="ARBA00058938"/>
    </source>
</evidence>
<keyword evidence="8" id="KW-1185">Reference proteome</keyword>
<evidence type="ECO:0000256" key="6">
    <source>
        <dbReference type="ARBA" id="ARBA00070406"/>
    </source>
</evidence>
<dbReference type="Pfam" id="PF09339">
    <property type="entry name" value="HTH_IclR"/>
    <property type="match status" value="1"/>
</dbReference>
<dbReference type="PROSITE" id="PS51077">
    <property type="entry name" value="HTH_ICLR"/>
    <property type="match status" value="1"/>
</dbReference>
<dbReference type="SMART" id="SM00346">
    <property type="entry name" value="HTH_ICLR"/>
    <property type="match status" value="1"/>
</dbReference>
<evidence type="ECO:0000313" key="7">
    <source>
        <dbReference type="EMBL" id="SDK78442.1"/>
    </source>
</evidence>
<dbReference type="GO" id="GO:0006071">
    <property type="term" value="P:glycerol metabolic process"/>
    <property type="evidence" value="ECO:0007669"/>
    <property type="project" value="UniProtKB-KW"/>
</dbReference>
<dbReference type="RefSeq" id="WP_092324037.1">
    <property type="nucleotide sequence ID" value="NZ_FNFU01000013.1"/>
</dbReference>
<organism evidence="7 8">
    <name type="scientific">Cryobacterium psychrotolerans</name>
    <dbReference type="NCBI Taxonomy" id="386301"/>
    <lineage>
        <taxon>Bacteria</taxon>
        <taxon>Bacillati</taxon>
        <taxon>Actinomycetota</taxon>
        <taxon>Actinomycetes</taxon>
        <taxon>Micrococcales</taxon>
        <taxon>Microbacteriaceae</taxon>
        <taxon>Cryobacterium</taxon>
    </lineage>
</organism>
<dbReference type="STRING" id="386301.SAMN05216282_11340"/>
<reference evidence="7 8" key="1">
    <citation type="submission" date="2016-10" db="EMBL/GenBank/DDBJ databases">
        <authorList>
            <person name="de Groot N.N."/>
        </authorList>
    </citation>
    <scope>NUCLEOTIDE SEQUENCE [LARGE SCALE GENOMIC DNA]</scope>
    <source>
        <strain evidence="7 8">CGMCC 1.5382</strain>
    </source>
</reference>
<sequence>MAVKTIGGVQSVERVFELLELITDAGREVTLSELAGSTDLPLPTIHRLLRTLVALGYARQLPNRRYALGPRLIRLGDGASKQLGALARPQLASLVSELGETSNMAMLDGDMVVYIAQVPSAHSMRMFTEVGRRVHTHDSGVGKAILAQLDDDRVRGIVARAGMPTPTEMSIGTVDELLADLARTRERGYAIDDNEQEIGVRCFAVAVPGAPTPTAISVSGPVSRVGDAFAARAIPLLLAAARVIGDDVRPEAHGVSHKSAG</sequence>
<keyword evidence="2" id="KW-0805">Transcription regulation</keyword>
<keyword evidence="4" id="KW-0804">Transcription</keyword>
<dbReference type="InterPro" id="IPR036388">
    <property type="entry name" value="WH-like_DNA-bd_sf"/>
</dbReference>
<proteinExistence type="predicted"/>
<dbReference type="InterPro" id="IPR005471">
    <property type="entry name" value="Tscrpt_reg_IclR_N"/>
</dbReference>
<evidence type="ECO:0000256" key="1">
    <source>
        <dbReference type="ARBA" id="ARBA00022798"/>
    </source>
</evidence>
<dbReference type="GO" id="GO:0045892">
    <property type="term" value="P:negative regulation of DNA-templated transcription"/>
    <property type="evidence" value="ECO:0007669"/>
    <property type="project" value="TreeGrafter"/>
</dbReference>
<dbReference type="Gene3D" id="3.30.450.40">
    <property type="match status" value="1"/>
</dbReference>
<dbReference type="Gene3D" id="1.10.10.10">
    <property type="entry name" value="Winged helix-like DNA-binding domain superfamily/Winged helix DNA-binding domain"/>
    <property type="match status" value="1"/>
</dbReference>
<evidence type="ECO:0000256" key="2">
    <source>
        <dbReference type="ARBA" id="ARBA00023015"/>
    </source>
</evidence>
<dbReference type="Proteomes" id="UP000198701">
    <property type="component" value="Unassembled WGS sequence"/>
</dbReference>
<dbReference type="InterPro" id="IPR036390">
    <property type="entry name" value="WH_DNA-bd_sf"/>
</dbReference>
<dbReference type="OrthoDB" id="8479143at2"/>
<dbReference type="AlphaFoldDB" id="A0A1G9EQI3"/>
<comment type="function">
    <text evidence="5">May be an activator protein for the gylABX operon.</text>
</comment>